<protein>
    <recommendedName>
        <fullName evidence="3">Sulfotransferase domain-containing protein</fullName>
    </recommendedName>
</protein>
<dbReference type="Proteomes" id="UP000230214">
    <property type="component" value="Unassembled WGS sequence"/>
</dbReference>
<accession>A0A2H0R900</accession>
<feature type="domain" description="Sulfotransferase" evidence="3">
    <location>
        <begin position="7"/>
        <end position="203"/>
    </location>
</feature>
<evidence type="ECO:0000313" key="4">
    <source>
        <dbReference type="EMBL" id="PIR43012.1"/>
    </source>
</evidence>
<organism evidence="4 5">
    <name type="scientific">candidate division WWE3 bacterium CG10_big_fil_rev_8_21_14_0_10_32_10</name>
    <dbReference type="NCBI Taxonomy" id="1975090"/>
    <lineage>
        <taxon>Bacteria</taxon>
        <taxon>Katanobacteria</taxon>
    </lineage>
</organism>
<evidence type="ECO:0000313" key="5">
    <source>
        <dbReference type="Proteomes" id="UP000230214"/>
    </source>
</evidence>
<evidence type="ECO:0000256" key="1">
    <source>
        <dbReference type="ARBA" id="ARBA00022679"/>
    </source>
</evidence>
<sequence length="294" mass="35626">MKDFKLDFIGIGAPRSGTTWVYNCLKEHPQIQMSFEKEISFFNDTGGMFHNYIDSNYKKGLNWYIKQFPIYNKNKKFGSFTVFYLYDKKAAQRIKKHFPNTKIIVVLRNPVDRTYSHYWWYKKGYFEIEKSGSFEEAIVNNPEYVERSKYYKYLKRYYKIFGKDKIHVIIFYDIVNRPRKVIRDLYKFLNVDHTYTPLTLRTKVNTAKKTKYKLITHTINTIKYLRVIHLGFLIDIFKPTIIYKKVNELLVNRGTEEYKYERMKNSTRKMLKKEFLPDIEKLEKLIGRDLGIWE</sequence>
<proteinExistence type="predicted"/>
<reference evidence="4 5" key="1">
    <citation type="submission" date="2017-09" db="EMBL/GenBank/DDBJ databases">
        <title>Depth-based differentiation of microbial function through sediment-hosted aquifers and enrichment of novel symbionts in the deep terrestrial subsurface.</title>
        <authorList>
            <person name="Probst A.J."/>
            <person name="Ladd B."/>
            <person name="Jarett J.K."/>
            <person name="Geller-Mcgrath D.E."/>
            <person name="Sieber C.M."/>
            <person name="Emerson J.B."/>
            <person name="Anantharaman K."/>
            <person name="Thomas B.C."/>
            <person name="Malmstrom R."/>
            <person name="Stieglmeier M."/>
            <person name="Klingl A."/>
            <person name="Woyke T."/>
            <person name="Ryan C.M."/>
            <person name="Banfield J.F."/>
        </authorList>
    </citation>
    <scope>NUCLEOTIDE SEQUENCE [LARGE SCALE GENOMIC DNA]</scope>
    <source>
        <strain evidence="4">CG10_big_fil_rev_8_21_14_0_10_32_10</strain>
    </source>
</reference>
<dbReference type="InterPro" id="IPR037359">
    <property type="entry name" value="NST/OST"/>
</dbReference>
<evidence type="ECO:0000259" key="3">
    <source>
        <dbReference type="Pfam" id="PF00685"/>
    </source>
</evidence>
<gene>
    <name evidence="4" type="ORF">COV24_05160</name>
</gene>
<dbReference type="Pfam" id="PF00685">
    <property type="entry name" value="Sulfotransfer_1"/>
    <property type="match status" value="1"/>
</dbReference>
<keyword evidence="2" id="KW-0325">Glycoprotein</keyword>
<dbReference type="InterPro" id="IPR000863">
    <property type="entry name" value="Sulfotransferase_dom"/>
</dbReference>
<dbReference type="SUPFAM" id="SSF52540">
    <property type="entry name" value="P-loop containing nucleoside triphosphate hydrolases"/>
    <property type="match status" value="1"/>
</dbReference>
<dbReference type="Gene3D" id="3.40.50.300">
    <property type="entry name" value="P-loop containing nucleotide triphosphate hydrolases"/>
    <property type="match status" value="1"/>
</dbReference>
<dbReference type="GO" id="GO:0008146">
    <property type="term" value="F:sulfotransferase activity"/>
    <property type="evidence" value="ECO:0007669"/>
    <property type="project" value="InterPro"/>
</dbReference>
<dbReference type="PANTHER" id="PTHR10605">
    <property type="entry name" value="HEPARAN SULFATE SULFOTRANSFERASE"/>
    <property type="match status" value="1"/>
</dbReference>
<dbReference type="PANTHER" id="PTHR10605:SF56">
    <property type="entry name" value="BIFUNCTIONAL HEPARAN SULFATE N-DEACETYLASE_N-SULFOTRANSFERASE"/>
    <property type="match status" value="1"/>
</dbReference>
<dbReference type="AlphaFoldDB" id="A0A2H0R900"/>
<keyword evidence="1" id="KW-0808">Transferase</keyword>
<name>A0A2H0R900_UNCKA</name>
<dbReference type="InterPro" id="IPR027417">
    <property type="entry name" value="P-loop_NTPase"/>
</dbReference>
<comment type="caution">
    <text evidence="4">The sequence shown here is derived from an EMBL/GenBank/DDBJ whole genome shotgun (WGS) entry which is preliminary data.</text>
</comment>
<dbReference type="EMBL" id="PCXU01000044">
    <property type="protein sequence ID" value="PIR43012.1"/>
    <property type="molecule type" value="Genomic_DNA"/>
</dbReference>
<evidence type="ECO:0000256" key="2">
    <source>
        <dbReference type="ARBA" id="ARBA00023180"/>
    </source>
</evidence>